<dbReference type="InterPro" id="IPR020846">
    <property type="entry name" value="MFS_dom"/>
</dbReference>
<comment type="caution">
    <text evidence="8">The sequence shown here is derived from an EMBL/GenBank/DDBJ whole genome shotgun (WGS) entry which is preliminary data.</text>
</comment>
<dbReference type="InterPro" id="IPR036259">
    <property type="entry name" value="MFS_trans_sf"/>
</dbReference>
<evidence type="ECO:0000256" key="6">
    <source>
        <dbReference type="SAM" id="Phobius"/>
    </source>
</evidence>
<dbReference type="InterPro" id="IPR050189">
    <property type="entry name" value="MFS_Efflux_Transporters"/>
</dbReference>
<feature type="transmembrane region" description="Helical" evidence="6">
    <location>
        <begin position="73"/>
        <end position="92"/>
    </location>
</feature>
<reference evidence="8 9" key="1">
    <citation type="submission" date="2020-07" db="EMBL/GenBank/DDBJ databases">
        <title>Sequencing the genomes of 1000 actinobacteria strains.</title>
        <authorList>
            <person name="Klenk H.-P."/>
        </authorList>
    </citation>
    <scope>NUCLEOTIDE SEQUENCE [LARGE SCALE GENOMIC DNA]</scope>
    <source>
        <strain evidence="8 9">DSM 22083</strain>
    </source>
</reference>
<dbReference type="PANTHER" id="PTHR43124:SF3">
    <property type="entry name" value="CHLORAMPHENICOL EFFLUX PUMP RV0191"/>
    <property type="match status" value="1"/>
</dbReference>
<accession>A0A7Y9IB42</accession>
<keyword evidence="5 6" id="KW-0472">Membrane</keyword>
<dbReference type="InterPro" id="IPR011701">
    <property type="entry name" value="MFS"/>
</dbReference>
<dbReference type="AlphaFoldDB" id="A0A7Y9IB42"/>
<gene>
    <name evidence="8" type="ORF">BKA15_004687</name>
</gene>
<dbReference type="GO" id="GO:0022857">
    <property type="term" value="F:transmembrane transporter activity"/>
    <property type="evidence" value="ECO:0007669"/>
    <property type="project" value="InterPro"/>
</dbReference>
<feature type="transmembrane region" description="Helical" evidence="6">
    <location>
        <begin position="132"/>
        <end position="154"/>
    </location>
</feature>
<comment type="subcellular location">
    <subcellularLocation>
        <location evidence="1">Cell membrane</location>
        <topology evidence="1">Multi-pass membrane protein</topology>
    </subcellularLocation>
</comment>
<feature type="transmembrane region" description="Helical" evidence="6">
    <location>
        <begin position="160"/>
        <end position="182"/>
    </location>
</feature>
<dbReference type="SUPFAM" id="SSF103473">
    <property type="entry name" value="MFS general substrate transporter"/>
    <property type="match status" value="1"/>
</dbReference>
<feature type="transmembrane region" description="Helical" evidence="6">
    <location>
        <begin position="43"/>
        <end position="66"/>
    </location>
</feature>
<dbReference type="PROSITE" id="PS50850">
    <property type="entry name" value="MFS"/>
    <property type="match status" value="1"/>
</dbReference>
<evidence type="ECO:0000313" key="8">
    <source>
        <dbReference type="EMBL" id="NYE73358.1"/>
    </source>
</evidence>
<keyword evidence="4 6" id="KW-1133">Transmembrane helix</keyword>
<feature type="transmembrane region" description="Helical" evidence="6">
    <location>
        <begin position="7"/>
        <end position="31"/>
    </location>
</feature>
<sequence length="217" mass="22123">MERERWGAAWVAMVGVFVVVVAEQLPIGLLIQISPELRVTEGAAGLSVTIPSVIAGVAALVVPVVAGRLDRRVLLIALMILMTAANVASWVAPNFEVLLLSRVFVGIGIGGFWAIGGGLAVRLVAAPNVPEATAIIFAGVAAANVLGVPLGTMLGTQLGWRLAFAALGAAALVSLVCLIVALPPLAAPTPVRPQLLLDQLGNRDVAVGLIATLRGAA</sequence>
<evidence type="ECO:0000256" key="3">
    <source>
        <dbReference type="ARBA" id="ARBA00022692"/>
    </source>
</evidence>
<keyword evidence="9" id="KW-1185">Reference proteome</keyword>
<proteinExistence type="predicted"/>
<dbReference type="Pfam" id="PF07690">
    <property type="entry name" value="MFS_1"/>
    <property type="match status" value="1"/>
</dbReference>
<dbReference type="PANTHER" id="PTHR43124">
    <property type="entry name" value="PURINE EFFLUX PUMP PBUE"/>
    <property type="match status" value="1"/>
</dbReference>
<dbReference type="RefSeq" id="WP_218871540.1">
    <property type="nucleotide sequence ID" value="NZ_JACCBU010000001.1"/>
</dbReference>
<evidence type="ECO:0000256" key="4">
    <source>
        <dbReference type="ARBA" id="ARBA00022989"/>
    </source>
</evidence>
<dbReference type="EMBL" id="JACCBU010000001">
    <property type="protein sequence ID" value="NYE73358.1"/>
    <property type="molecule type" value="Genomic_DNA"/>
</dbReference>
<keyword evidence="2" id="KW-1003">Cell membrane</keyword>
<dbReference type="Gene3D" id="1.20.1250.20">
    <property type="entry name" value="MFS general substrate transporter like domains"/>
    <property type="match status" value="1"/>
</dbReference>
<evidence type="ECO:0000256" key="5">
    <source>
        <dbReference type="ARBA" id="ARBA00023136"/>
    </source>
</evidence>
<feature type="transmembrane region" description="Helical" evidence="6">
    <location>
        <begin position="104"/>
        <end position="125"/>
    </location>
</feature>
<organism evidence="8 9">
    <name type="scientific">Microlunatus parietis</name>
    <dbReference type="NCBI Taxonomy" id="682979"/>
    <lineage>
        <taxon>Bacteria</taxon>
        <taxon>Bacillati</taxon>
        <taxon>Actinomycetota</taxon>
        <taxon>Actinomycetes</taxon>
        <taxon>Propionibacteriales</taxon>
        <taxon>Propionibacteriaceae</taxon>
        <taxon>Microlunatus</taxon>
    </lineage>
</organism>
<name>A0A7Y9IB42_9ACTN</name>
<evidence type="ECO:0000259" key="7">
    <source>
        <dbReference type="PROSITE" id="PS50850"/>
    </source>
</evidence>
<evidence type="ECO:0000256" key="2">
    <source>
        <dbReference type="ARBA" id="ARBA00022475"/>
    </source>
</evidence>
<evidence type="ECO:0000313" key="9">
    <source>
        <dbReference type="Proteomes" id="UP000569914"/>
    </source>
</evidence>
<evidence type="ECO:0000256" key="1">
    <source>
        <dbReference type="ARBA" id="ARBA00004651"/>
    </source>
</evidence>
<feature type="domain" description="Major facilitator superfamily (MFS) profile" evidence="7">
    <location>
        <begin position="8"/>
        <end position="217"/>
    </location>
</feature>
<dbReference type="Proteomes" id="UP000569914">
    <property type="component" value="Unassembled WGS sequence"/>
</dbReference>
<protein>
    <submittedName>
        <fullName evidence="8">Putative MFS family arabinose efflux permease</fullName>
    </submittedName>
</protein>
<keyword evidence="3 6" id="KW-0812">Transmembrane</keyword>
<dbReference type="GO" id="GO:0005886">
    <property type="term" value="C:plasma membrane"/>
    <property type="evidence" value="ECO:0007669"/>
    <property type="project" value="UniProtKB-SubCell"/>
</dbReference>